<dbReference type="PANTHER" id="PTHR16675">
    <property type="entry name" value="MHC CLASS I-RELATED"/>
    <property type="match status" value="1"/>
</dbReference>
<dbReference type="SMART" id="SM00407">
    <property type="entry name" value="IGc1"/>
    <property type="match status" value="1"/>
</dbReference>
<dbReference type="InterPro" id="IPR003006">
    <property type="entry name" value="Ig/MHC_CS"/>
</dbReference>
<keyword evidence="5" id="KW-0391">Immunity</keyword>
<evidence type="ECO:0000256" key="4">
    <source>
        <dbReference type="ARBA" id="ARBA00022729"/>
    </source>
</evidence>
<dbReference type="Gene3D" id="3.30.500.10">
    <property type="entry name" value="MHC class I-like antigen recognition-like"/>
    <property type="match status" value="1"/>
</dbReference>
<keyword evidence="14" id="KW-1185">Reference proteome</keyword>
<dbReference type="InterPro" id="IPR050208">
    <property type="entry name" value="MHC_class-I_related"/>
</dbReference>
<evidence type="ECO:0000313" key="14">
    <source>
        <dbReference type="Proteomes" id="UP000001646"/>
    </source>
</evidence>
<dbReference type="AlphaFoldDB" id="A0A803TQT8"/>
<reference evidence="13" key="2">
    <citation type="submission" date="2025-08" db="UniProtKB">
        <authorList>
            <consortium name="Ensembl"/>
        </authorList>
    </citation>
    <scope>IDENTIFICATION</scope>
</reference>
<dbReference type="FunFam" id="3.30.500.10:FF:000001">
    <property type="entry name" value="H-2 class I histocompatibility antigen, alpha chain"/>
    <property type="match status" value="1"/>
</dbReference>
<keyword evidence="2" id="KW-0490">MHC I</keyword>
<evidence type="ECO:0000313" key="13">
    <source>
        <dbReference type="Ensembl" id="ENSACAP00000037578.1"/>
    </source>
</evidence>
<dbReference type="InterPro" id="IPR003597">
    <property type="entry name" value="Ig_C1-set"/>
</dbReference>
<feature type="transmembrane region" description="Helical" evidence="11">
    <location>
        <begin position="349"/>
        <end position="373"/>
    </location>
</feature>
<dbReference type="FunCoup" id="A0A803TQT8">
    <property type="interactions" value="148"/>
</dbReference>
<keyword evidence="3 11" id="KW-0812">Transmembrane</keyword>
<evidence type="ECO:0000256" key="6">
    <source>
        <dbReference type="ARBA" id="ARBA00022989"/>
    </source>
</evidence>
<dbReference type="PANTHER" id="PTHR16675:SF242">
    <property type="entry name" value="MAJOR HISTOCOMPATIBILITY COMPLEX CLASS I-RELATED GENE PROTEIN"/>
    <property type="match status" value="1"/>
</dbReference>
<evidence type="ECO:0000256" key="7">
    <source>
        <dbReference type="ARBA" id="ARBA00023136"/>
    </source>
</evidence>
<dbReference type="InterPro" id="IPR007110">
    <property type="entry name" value="Ig-like_dom"/>
</dbReference>
<dbReference type="SUPFAM" id="SSF54452">
    <property type="entry name" value="MHC antigen-recognition domain"/>
    <property type="match status" value="1"/>
</dbReference>
<name>A0A803TQT8_ANOCA</name>
<evidence type="ECO:0000256" key="11">
    <source>
        <dbReference type="SAM" id="Phobius"/>
    </source>
</evidence>
<keyword evidence="4" id="KW-0732">Signal</keyword>
<dbReference type="InParanoid" id="A0A803TQT8"/>
<keyword evidence="8" id="KW-1015">Disulfide bond</keyword>
<evidence type="ECO:0000256" key="1">
    <source>
        <dbReference type="ARBA" id="ARBA00004479"/>
    </source>
</evidence>
<dbReference type="Bgee" id="ENSACAG00000017226">
    <property type="expression patterns" value="Expressed in lung and 13 other cell types or tissues"/>
</dbReference>
<dbReference type="InterPro" id="IPR036179">
    <property type="entry name" value="Ig-like_dom_sf"/>
</dbReference>
<evidence type="ECO:0000256" key="5">
    <source>
        <dbReference type="ARBA" id="ARBA00022859"/>
    </source>
</evidence>
<dbReference type="PROSITE" id="PS00290">
    <property type="entry name" value="IG_MHC"/>
    <property type="match status" value="1"/>
</dbReference>
<dbReference type="Pfam" id="PF07654">
    <property type="entry name" value="C1-set"/>
    <property type="match status" value="1"/>
</dbReference>
<dbReference type="GeneTree" id="ENSGT01150000286995"/>
<organism evidence="13 14">
    <name type="scientific">Anolis carolinensis</name>
    <name type="common">Green anole</name>
    <name type="synonym">American chameleon</name>
    <dbReference type="NCBI Taxonomy" id="28377"/>
    <lineage>
        <taxon>Eukaryota</taxon>
        <taxon>Metazoa</taxon>
        <taxon>Chordata</taxon>
        <taxon>Craniata</taxon>
        <taxon>Vertebrata</taxon>
        <taxon>Euteleostomi</taxon>
        <taxon>Lepidosauria</taxon>
        <taxon>Squamata</taxon>
        <taxon>Bifurcata</taxon>
        <taxon>Unidentata</taxon>
        <taxon>Episquamata</taxon>
        <taxon>Toxicofera</taxon>
        <taxon>Iguania</taxon>
        <taxon>Dactyloidae</taxon>
        <taxon>Anolis</taxon>
    </lineage>
</organism>
<feature type="domain" description="Ig-like" evidence="12">
    <location>
        <begin position="253"/>
        <end position="341"/>
    </location>
</feature>
<dbReference type="PROSITE" id="PS50835">
    <property type="entry name" value="IG_LIKE"/>
    <property type="match status" value="1"/>
</dbReference>
<dbReference type="GO" id="GO:0009897">
    <property type="term" value="C:external side of plasma membrane"/>
    <property type="evidence" value="ECO:0000318"/>
    <property type="project" value="GO_Central"/>
</dbReference>
<reference evidence="13" key="3">
    <citation type="submission" date="2025-09" db="UniProtKB">
        <authorList>
            <consortium name="Ensembl"/>
        </authorList>
    </citation>
    <scope>IDENTIFICATION</scope>
</reference>
<comment type="subcellular location">
    <subcellularLocation>
        <location evidence="1">Membrane</location>
        <topology evidence="1">Single-pass type I membrane protein</topology>
    </subcellularLocation>
</comment>
<dbReference type="GO" id="GO:0005615">
    <property type="term" value="C:extracellular space"/>
    <property type="evidence" value="ECO:0000318"/>
    <property type="project" value="GO_Central"/>
</dbReference>
<comment type="similarity">
    <text evidence="10">Belongs to the MHC class I family.</text>
</comment>
<dbReference type="InterPro" id="IPR037055">
    <property type="entry name" value="MHC_I-like_Ag-recog_sf"/>
</dbReference>
<sequence>MSTKLFFGDWRNETLSSPPSSSPFPRAKLSSEERKAARGASGVAMGLTWGPRLLLGLAVFLAGTCSGSSSHSMRYFVTSVSEPGQQVPQFSYVGYVDDQEFVSYNASTRRYLPKVPWISKVEKNDPDYWERNTLYAQGHERSFRDHLATLAEYYNQSGGLHTFQWMYGCELRNDWSKGGYYQYAYDGRDYISLDKDTLTWMAADVPAQNTKRKWDADFRDNEYKKTYLEETCIEWLQRYLNYGKETLLRTDKPEVKVTRKEDYDGMETLICRVGGFYPKDIDIDWTRDGEVWLQDVFHGLVSPNSDGTYYTWRSVKVDPKERERYKCHVEHDGLPNPVDVAWEEPDSNLGLIIGCVVGVLLLIAVMAGIAVYFKKSQDGYKAAAASDQGSNSSGTGTAVPI</sequence>
<dbReference type="Gene3D" id="2.60.40.10">
    <property type="entry name" value="Immunoglobulins"/>
    <property type="match status" value="1"/>
</dbReference>
<dbReference type="Pfam" id="PF00129">
    <property type="entry name" value="MHC_I"/>
    <property type="match status" value="1"/>
</dbReference>
<evidence type="ECO:0000259" key="12">
    <source>
        <dbReference type="PROSITE" id="PS50835"/>
    </source>
</evidence>
<dbReference type="GO" id="GO:0006955">
    <property type="term" value="P:immune response"/>
    <property type="evidence" value="ECO:0000318"/>
    <property type="project" value="GO_Central"/>
</dbReference>
<dbReference type="CDD" id="cd07698">
    <property type="entry name" value="IgC1_MHC_I_alpha3"/>
    <property type="match status" value="1"/>
</dbReference>
<dbReference type="SUPFAM" id="SSF48726">
    <property type="entry name" value="Immunoglobulin"/>
    <property type="match status" value="1"/>
</dbReference>
<dbReference type="InterPro" id="IPR011162">
    <property type="entry name" value="MHC_I/II-like_Ag-recog"/>
</dbReference>
<proteinExistence type="inferred from homology"/>
<evidence type="ECO:0000256" key="2">
    <source>
        <dbReference type="ARBA" id="ARBA00022451"/>
    </source>
</evidence>
<dbReference type="Proteomes" id="UP000001646">
    <property type="component" value="Chromosome 2"/>
</dbReference>
<keyword evidence="7 11" id="KW-0472">Membrane</keyword>
<dbReference type="InterPro" id="IPR001039">
    <property type="entry name" value="MHC_I_a_a1/a2"/>
</dbReference>
<evidence type="ECO:0000256" key="3">
    <source>
        <dbReference type="ARBA" id="ARBA00022692"/>
    </source>
</evidence>
<dbReference type="FunFam" id="2.60.40.10:FF:000204">
    <property type="entry name" value="Major histocompatibility complex, class I-related protein"/>
    <property type="match status" value="1"/>
</dbReference>
<keyword evidence="6 11" id="KW-1133">Transmembrane helix</keyword>
<protein>
    <recommendedName>
        <fullName evidence="12">Ig-like domain-containing protein</fullName>
    </recommendedName>
</protein>
<dbReference type="InterPro" id="IPR013783">
    <property type="entry name" value="Ig-like_fold"/>
</dbReference>
<dbReference type="InterPro" id="IPR011161">
    <property type="entry name" value="MHC_I-like_Ag-recog"/>
</dbReference>
<accession>A0A803TQT8</accession>
<evidence type="ECO:0000256" key="8">
    <source>
        <dbReference type="ARBA" id="ARBA00023157"/>
    </source>
</evidence>
<dbReference type="GO" id="GO:0002474">
    <property type="term" value="P:antigen processing and presentation of peptide antigen via MHC class I"/>
    <property type="evidence" value="ECO:0007669"/>
    <property type="project" value="UniProtKB-KW"/>
</dbReference>
<dbReference type="PRINTS" id="PR01638">
    <property type="entry name" value="MHCCLASSI"/>
</dbReference>
<evidence type="ECO:0000256" key="9">
    <source>
        <dbReference type="ARBA" id="ARBA00023180"/>
    </source>
</evidence>
<dbReference type="GO" id="GO:0042612">
    <property type="term" value="C:MHC class I protein complex"/>
    <property type="evidence" value="ECO:0007669"/>
    <property type="project" value="UniProtKB-KW"/>
</dbReference>
<evidence type="ECO:0000256" key="10">
    <source>
        <dbReference type="RuleBase" id="RU004439"/>
    </source>
</evidence>
<reference evidence="13 14" key="1">
    <citation type="submission" date="2009-12" db="EMBL/GenBank/DDBJ databases">
        <title>The Genome Sequence of Anolis carolinensis (Green Anole Lizard).</title>
        <authorList>
            <consortium name="The Genome Sequencing Platform"/>
            <person name="Di Palma F."/>
            <person name="Alfoldi J."/>
            <person name="Heiman D."/>
            <person name="Young S."/>
            <person name="Grabherr M."/>
            <person name="Johnson J."/>
            <person name="Lander E.S."/>
            <person name="Lindblad-Toh K."/>
        </authorList>
    </citation>
    <scope>NUCLEOTIDE SEQUENCE [LARGE SCALE GENOMIC DNA]</scope>
    <source>
        <strain evidence="13 14">JBL SC #1</strain>
    </source>
</reference>
<dbReference type="Ensembl" id="ENSACAT00000049516.1">
    <property type="protein sequence ID" value="ENSACAP00000037578.1"/>
    <property type="gene ID" value="ENSACAG00000017226.4"/>
</dbReference>
<keyword evidence="9" id="KW-0325">Glycoprotein</keyword>